<reference evidence="1 2" key="1">
    <citation type="submission" date="2024-04" db="EMBL/GenBank/DDBJ databases">
        <title>Novel genus in family Flammeovirgaceae.</title>
        <authorList>
            <person name="Nguyen T.H."/>
            <person name="Vuong T.Q."/>
            <person name="Le H."/>
            <person name="Kim S.-G."/>
        </authorList>
    </citation>
    <scope>NUCLEOTIDE SEQUENCE [LARGE SCALE GENOMIC DNA]</scope>
    <source>
        <strain evidence="1 2">JCM 23209</strain>
    </source>
</reference>
<dbReference type="PANTHER" id="PTHR43428">
    <property type="entry name" value="ARSENATE REDUCTASE"/>
    <property type="match status" value="1"/>
</dbReference>
<dbReference type="Proteomes" id="UP001403385">
    <property type="component" value="Unassembled WGS sequence"/>
</dbReference>
<gene>
    <name evidence="1" type="ORF">AAG747_22450</name>
</gene>
<organism evidence="1 2">
    <name type="scientific">Rapidithrix thailandica</name>
    <dbReference type="NCBI Taxonomy" id="413964"/>
    <lineage>
        <taxon>Bacteria</taxon>
        <taxon>Pseudomonadati</taxon>
        <taxon>Bacteroidota</taxon>
        <taxon>Cytophagia</taxon>
        <taxon>Cytophagales</taxon>
        <taxon>Flammeovirgaceae</taxon>
        <taxon>Rapidithrix</taxon>
    </lineage>
</organism>
<evidence type="ECO:0000313" key="1">
    <source>
        <dbReference type="EMBL" id="MEN7550698.1"/>
    </source>
</evidence>
<proteinExistence type="predicted"/>
<sequence>MVSLFPKLEQYLRNAENRFDAISQERKKLLEQFATYIAGKKEQNLPVHLNFICTHNSRRSHFGQVWAAVAAGFYQIDEVYTYSGGTEATAFHPNAIAALKRAGFHIEHQEESNPKYQVYFGETKPIVCFSKVYDNVHNPSSDFAAVMTCTEADQGCPVIVGAEARFPVSYQDPKLADGSPQEAATYDTRCLQIATEMAYVFSQTKALIR</sequence>
<name>A0AAW9SHE8_9BACT</name>
<comment type="caution">
    <text evidence="1">The sequence shown here is derived from an EMBL/GenBank/DDBJ whole genome shotgun (WGS) entry which is preliminary data.</text>
</comment>
<dbReference type="AlphaFoldDB" id="A0AAW9SHE8"/>
<dbReference type="Gene3D" id="3.40.50.2300">
    <property type="match status" value="1"/>
</dbReference>
<keyword evidence="2" id="KW-1185">Reference proteome</keyword>
<dbReference type="SUPFAM" id="SSF52788">
    <property type="entry name" value="Phosphotyrosine protein phosphatases I"/>
    <property type="match status" value="1"/>
</dbReference>
<protein>
    <submittedName>
        <fullName evidence="1">Protein-tyrosine-phosphatase</fullName>
    </submittedName>
</protein>
<accession>A0AAW9SHE8</accession>
<dbReference type="InterPro" id="IPR036196">
    <property type="entry name" value="Ptyr_pPase_sf"/>
</dbReference>
<dbReference type="EMBL" id="JBDKWZ010000016">
    <property type="protein sequence ID" value="MEN7550698.1"/>
    <property type="molecule type" value="Genomic_DNA"/>
</dbReference>
<dbReference type="PANTHER" id="PTHR43428:SF1">
    <property type="entry name" value="ARSENATE REDUCTASE"/>
    <property type="match status" value="1"/>
</dbReference>
<evidence type="ECO:0000313" key="2">
    <source>
        <dbReference type="Proteomes" id="UP001403385"/>
    </source>
</evidence>
<dbReference type="RefSeq" id="WP_346823480.1">
    <property type="nucleotide sequence ID" value="NZ_JBDKWZ010000016.1"/>
</dbReference>